<feature type="binding site" evidence="4">
    <location>
        <begin position="103"/>
        <end position="104"/>
    </location>
    <ligand>
        <name>phosphate</name>
        <dbReference type="ChEBI" id="CHEBI:43474"/>
    </ligand>
</feature>
<dbReference type="PANTHER" id="PTHR42679">
    <property type="entry name" value="S-METHYL-5'-THIOADENOSINE PHOSPHORYLASE"/>
    <property type="match status" value="1"/>
</dbReference>
<dbReference type="GO" id="GO:0019509">
    <property type="term" value="P:L-methionine salvage from methylthioadenosine"/>
    <property type="evidence" value="ECO:0007669"/>
    <property type="project" value="UniProtKB-UniRule"/>
</dbReference>
<dbReference type="SUPFAM" id="SSF53167">
    <property type="entry name" value="Purine and uridine phosphorylases"/>
    <property type="match status" value="1"/>
</dbReference>
<keyword evidence="7" id="KW-1185">Reference proteome</keyword>
<feature type="site" description="Important for substrate specificity" evidence="4">
    <location>
        <position position="241"/>
    </location>
</feature>
<keyword evidence="1 4" id="KW-0328">Glycosyltransferase</keyword>
<evidence type="ECO:0000259" key="5">
    <source>
        <dbReference type="Pfam" id="PF01048"/>
    </source>
</evidence>
<dbReference type="GO" id="GO:0017061">
    <property type="term" value="F:S-methyl-5-thioadenosine phosphorylase activity"/>
    <property type="evidence" value="ECO:0007669"/>
    <property type="project" value="UniProtKB-UniRule"/>
</dbReference>
<evidence type="ECO:0000256" key="3">
    <source>
        <dbReference type="ARBA" id="ARBA00022726"/>
    </source>
</evidence>
<gene>
    <name evidence="6" type="primary">MEU1</name>
    <name evidence="6" type="ORF">LPJ64_002262</name>
</gene>
<keyword evidence="3 4" id="KW-0660">Purine salvage</keyword>
<dbReference type="InterPro" id="IPR000845">
    <property type="entry name" value="Nucleoside_phosphorylase_d"/>
</dbReference>
<dbReference type="Proteomes" id="UP001145021">
    <property type="component" value="Unassembled WGS sequence"/>
</dbReference>
<comment type="subcellular location">
    <subcellularLocation>
        <location evidence="4">Cytoplasm</location>
    </subcellularLocation>
    <subcellularLocation>
        <location evidence="4">Nucleus</location>
    </subcellularLocation>
</comment>
<organism evidence="6 7">
    <name type="scientific">Coemansia asiatica</name>
    <dbReference type="NCBI Taxonomy" id="1052880"/>
    <lineage>
        <taxon>Eukaryota</taxon>
        <taxon>Fungi</taxon>
        <taxon>Fungi incertae sedis</taxon>
        <taxon>Zoopagomycota</taxon>
        <taxon>Kickxellomycotina</taxon>
        <taxon>Kickxellomycetes</taxon>
        <taxon>Kickxellales</taxon>
        <taxon>Kickxellaceae</taxon>
        <taxon>Coemansia</taxon>
    </lineage>
</organism>
<reference evidence="6" key="1">
    <citation type="submission" date="2022-07" db="EMBL/GenBank/DDBJ databases">
        <title>Phylogenomic reconstructions and comparative analyses of Kickxellomycotina fungi.</title>
        <authorList>
            <person name="Reynolds N.K."/>
            <person name="Stajich J.E."/>
            <person name="Barry K."/>
            <person name="Grigoriev I.V."/>
            <person name="Crous P."/>
            <person name="Smith M.E."/>
        </authorList>
    </citation>
    <scope>NUCLEOTIDE SEQUENCE</scope>
    <source>
        <strain evidence="6">NBRC 105413</strain>
    </source>
</reference>
<comment type="similarity">
    <text evidence="4">Belongs to the PNP/MTAP phosphorylase family. MTAP subfamily.</text>
</comment>
<dbReference type="HAMAP" id="MF_01963">
    <property type="entry name" value="MTAP"/>
    <property type="match status" value="1"/>
</dbReference>
<feature type="binding site" evidence="4">
    <location>
        <begin position="70"/>
        <end position="71"/>
    </location>
    <ligand>
        <name>phosphate</name>
        <dbReference type="ChEBI" id="CHEBI:43474"/>
    </ligand>
</feature>
<evidence type="ECO:0000256" key="1">
    <source>
        <dbReference type="ARBA" id="ARBA00022676"/>
    </source>
</evidence>
<comment type="catalytic activity">
    <reaction evidence="4">
        <text>S-methyl-5'-thioadenosine + phosphate = 5-(methylsulfanyl)-alpha-D-ribose 1-phosphate + adenine</text>
        <dbReference type="Rhea" id="RHEA:11852"/>
        <dbReference type="ChEBI" id="CHEBI:16708"/>
        <dbReference type="ChEBI" id="CHEBI:17509"/>
        <dbReference type="ChEBI" id="CHEBI:43474"/>
        <dbReference type="ChEBI" id="CHEBI:58533"/>
        <dbReference type="EC" id="2.4.2.28"/>
    </reaction>
</comment>
<dbReference type="Gene3D" id="3.40.50.1580">
    <property type="entry name" value="Nucleoside phosphorylase domain"/>
    <property type="match status" value="1"/>
</dbReference>
<dbReference type="EC" id="2.4.2.28" evidence="4"/>
<dbReference type="Pfam" id="PF01048">
    <property type="entry name" value="PNP_UDP_1"/>
    <property type="match status" value="1"/>
</dbReference>
<dbReference type="InterPro" id="IPR018099">
    <property type="entry name" value="Purine_phosphorylase-2_CS"/>
</dbReference>
<comment type="pathway">
    <text evidence="4">Amino-acid biosynthesis; L-methionine biosynthesis via salvage pathway; S-methyl-5-thio-alpha-D-ribose 1-phosphate from S-methyl-5'-thioadenosine (phosphorylase route): step 1/1.</text>
</comment>
<dbReference type="GO" id="GO:0005634">
    <property type="term" value="C:nucleus"/>
    <property type="evidence" value="ECO:0007669"/>
    <property type="project" value="UniProtKB-SubCell"/>
</dbReference>
<feature type="binding site" evidence="4">
    <location>
        <position position="27"/>
    </location>
    <ligand>
        <name>phosphate</name>
        <dbReference type="ChEBI" id="CHEBI:43474"/>
    </ligand>
</feature>
<evidence type="ECO:0000313" key="7">
    <source>
        <dbReference type="Proteomes" id="UP001145021"/>
    </source>
</evidence>
<keyword evidence="2 4" id="KW-0808">Transferase</keyword>
<evidence type="ECO:0000313" key="6">
    <source>
        <dbReference type="EMBL" id="KAJ1646243.1"/>
    </source>
</evidence>
<sequence>MTLGNITGDVAAAGIFRDIRIGIIGGTGLYSLDGLKTIDEITVDTPWGQPSGPITVAETEQGNKIAFLARHGPSHSVLPSEVNYRANIAALKALGVKVILAFSAVGSLREEISPGDFVLIDQIIDRTKGVRADSFFTGTGVTAHASLGEPVSALLRALVQKHSVSVPAITVHPEGTAVCMEGPAFSTRAESNLYRSWGASVINMTCIPEAKLAREAEITYAIVCMATDYDAWRVSEESVTVAEVMKTMKVNAANAKTLLFAALPDLEHAAYSDPAMEINKPEAGTAAYAFQQPPEKQAASGRGKLAFIFPNYFGSAS</sequence>
<dbReference type="PROSITE" id="PS01240">
    <property type="entry name" value="PNP_MTAP_2"/>
    <property type="match status" value="1"/>
</dbReference>
<dbReference type="CDD" id="cd09010">
    <property type="entry name" value="MTAP_SsMTAPII_like_MTIP"/>
    <property type="match status" value="1"/>
</dbReference>
<feature type="binding site" evidence="4">
    <location>
        <position position="204"/>
    </location>
    <ligand>
        <name>substrate</name>
    </ligand>
</feature>
<dbReference type="NCBIfam" id="TIGR01694">
    <property type="entry name" value="MTAP"/>
    <property type="match status" value="1"/>
</dbReference>
<name>A0A9W7XP16_9FUNG</name>
<feature type="site" description="Important for substrate specificity" evidence="4">
    <location>
        <position position="186"/>
    </location>
</feature>
<keyword evidence="4" id="KW-0539">Nucleus</keyword>
<dbReference type="InterPro" id="IPR035994">
    <property type="entry name" value="Nucleoside_phosphorylase_sf"/>
</dbReference>
<comment type="subunit">
    <text evidence="4">Homotrimer.</text>
</comment>
<comment type="function">
    <text evidence="4">Catalyzes the reversible phosphorylation of S-methyl-5'-thioadenosine (MTA) to adenine and 5-methylthioribose-1-phosphate. Involved in the breakdown of MTA, a major by-product of polyamine biosynthesis. Responsible for the first step in the methionine salvage pathway after MTA has been generated from S-adenosylmethionine. Has broad substrate specificity with 6-aminopurine nucleosides as preferred substrates.</text>
</comment>
<dbReference type="GO" id="GO:0006166">
    <property type="term" value="P:purine ribonucleoside salvage"/>
    <property type="evidence" value="ECO:0007669"/>
    <property type="project" value="UniProtKB-KW"/>
</dbReference>
<dbReference type="InterPro" id="IPR010044">
    <property type="entry name" value="MTAP"/>
</dbReference>
<dbReference type="PANTHER" id="PTHR42679:SF2">
    <property type="entry name" value="S-METHYL-5'-THIOADENOSINE PHOSPHORYLASE"/>
    <property type="match status" value="1"/>
</dbReference>
<feature type="domain" description="Nucleoside phosphorylase" evidence="5">
    <location>
        <begin position="20"/>
        <end position="263"/>
    </location>
</feature>
<protein>
    <recommendedName>
        <fullName evidence="4">S-methyl-5'-thioadenosine phosphorylase</fullName>
        <ecNumber evidence="4">2.4.2.28</ecNumber>
    </recommendedName>
    <alternativeName>
        <fullName evidence="4">5'-methylthioadenosine phosphorylase</fullName>
        <shortName evidence="4">MTA phosphorylase</shortName>
        <shortName evidence="4">MTAP</shortName>
        <shortName evidence="4">MTAPase</shortName>
    </alternativeName>
</protein>
<keyword evidence="4" id="KW-0963">Cytoplasm</keyword>
<accession>A0A9W7XP16</accession>
<dbReference type="EMBL" id="JANBOH010000069">
    <property type="protein sequence ID" value="KAJ1646243.1"/>
    <property type="molecule type" value="Genomic_DNA"/>
</dbReference>
<comment type="caution">
    <text evidence="6">The sequence shown here is derived from an EMBL/GenBank/DDBJ whole genome shotgun (WGS) entry which is preliminary data.</text>
</comment>
<evidence type="ECO:0000256" key="2">
    <source>
        <dbReference type="ARBA" id="ARBA00022679"/>
    </source>
</evidence>
<feature type="binding site" evidence="4">
    <location>
        <begin position="228"/>
        <end position="230"/>
    </location>
    <ligand>
        <name>substrate</name>
    </ligand>
</feature>
<dbReference type="GO" id="GO:0005829">
    <property type="term" value="C:cytosol"/>
    <property type="evidence" value="ECO:0007669"/>
    <property type="project" value="TreeGrafter"/>
</dbReference>
<dbReference type="AlphaFoldDB" id="A0A9W7XP16"/>
<evidence type="ECO:0000256" key="4">
    <source>
        <dbReference type="HAMAP-Rule" id="MF_03155"/>
    </source>
</evidence>
<proteinExistence type="inferred from homology"/>
<dbReference type="FunFam" id="3.40.50.1580:FF:000008">
    <property type="entry name" value="S-methyl-5'-thioadenosine phosphorylase"/>
    <property type="match status" value="1"/>
</dbReference>
<feature type="binding site" evidence="4">
    <location>
        <position position="205"/>
    </location>
    <ligand>
        <name>phosphate</name>
        <dbReference type="ChEBI" id="CHEBI:43474"/>
    </ligand>
</feature>